<dbReference type="OrthoDB" id="594739at2"/>
<dbReference type="PANTHER" id="PTHR10612:SF34">
    <property type="entry name" value="APOLIPOPROTEIN D"/>
    <property type="match status" value="1"/>
</dbReference>
<dbReference type="InterPro" id="IPR022272">
    <property type="entry name" value="Lipocalin_CS"/>
</dbReference>
<keyword evidence="3 5" id="KW-0449">Lipoprotein</keyword>
<feature type="lipid moiety-binding region" description="N-palmitoyl cysteine" evidence="3">
    <location>
        <position position="27"/>
    </location>
</feature>
<dbReference type="InterPro" id="IPR047202">
    <property type="entry name" value="Lipocalin_Blc-like_dom"/>
</dbReference>
<evidence type="ECO:0000313" key="6">
    <source>
        <dbReference type="Proteomes" id="UP000254737"/>
    </source>
</evidence>
<dbReference type="InterPro" id="IPR000566">
    <property type="entry name" value="Lipocln_cytosolic_FA-bd_dom"/>
</dbReference>
<dbReference type="RefSeq" id="WP_038334090.1">
    <property type="nucleotide sequence ID" value="NZ_JSYQ01000010.1"/>
</dbReference>
<feature type="lipid moiety-binding region" description="S-diacylglycerol cysteine" evidence="3">
    <location>
        <position position="27"/>
    </location>
</feature>
<dbReference type="STRING" id="343874.GCA_000805695_00345"/>
<evidence type="ECO:0000259" key="4">
    <source>
        <dbReference type="Pfam" id="PF08212"/>
    </source>
</evidence>
<proteinExistence type="inferred from homology"/>
<accession>A0A376G7E3</accession>
<name>A0A376G7E3_9FLAO</name>
<dbReference type="GO" id="GO:0006950">
    <property type="term" value="P:response to stress"/>
    <property type="evidence" value="ECO:0007669"/>
    <property type="project" value="UniProtKB-ARBA"/>
</dbReference>
<dbReference type="EMBL" id="UFXS01000001">
    <property type="protein sequence ID" value="STD54767.1"/>
    <property type="molecule type" value="Genomic_DNA"/>
</dbReference>
<dbReference type="Pfam" id="PF08212">
    <property type="entry name" value="Lipocalin_2"/>
    <property type="match status" value="1"/>
</dbReference>
<sequence length="183" mass="21208">MKQLNKKMISGLALAGLGGLTYAWLNCRKVKIPDYVTAVENFDPQQYMGKWYEIARLDFKYEKNMSHVTATYFLNKKGVIEVHNRGFDDKENQWTEAHGKVKLNGEEGKGALKVSFFGPFYSGYNVVLMDPNYETALVFGESHDYMWILSRQKTISEETKQKFLLYAEEKGYAIEELTWTVQE</sequence>
<dbReference type="AlphaFoldDB" id="A0A376G7E3"/>
<reference evidence="5 6" key="1">
    <citation type="submission" date="2018-06" db="EMBL/GenBank/DDBJ databases">
        <authorList>
            <consortium name="Pathogen Informatics"/>
            <person name="Doyle S."/>
        </authorList>
    </citation>
    <scope>NUCLEOTIDE SEQUENCE [LARGE SCALE GENOMIC DNA]</scope>
    <source>
        <strain evidence="5 6">NCTC13456</strain>
    </source>
</reference>
<organism evidence="5 6">
    <name type="scientific">Empedobacter falsenii</name>
    <dbReference type="NCBI Taxonomy" id="343874"/>
    <lineage>
        <taxon>Bacteria</taxon>
        <taxon>Pseudomonadati</taxon>
        <taxon>Bacteroidota</taxon>
        <taxon>Flavobacteriia</taxon>
        <taxon>Flavobacteriales</taxon>
        <taxon>Weeksellaceae</taxon>
        <taxon>Empedobacter</taxon>
    </lineage>
</organism>
<dbReference type="CDD" id="cd19438">
    <property type="entry name" value="lipocalin_Blc-like"/>
    <property type="match status" value="1"/>
</dbReference>
<dbReference type="PANTHER" id="PTHR10612">
    <property type="entry name" value="APOLIPOPROTEIN D"/>
    <property type="match status" value="1"/>
</dbReference>
<evidence type="ECO:0000256" key="3">
    <source>
        <dbReference type="PIRSR" id="PIRSR036893-52"/>
    </source>
</evidence>
<keyword evidence="3" id="KW-0564">Palmitate</keyword>
<dbReference type="InterPro" id="IPR022271">
    <property type="entry name" value="Lipocalin_ApoD"/>
</dbReference>
<dbReference type="PIRSF" id="PIRSF036893">
    <property type="entry name" value="Lipocalin_ApoD"/>
    <property type="match status" value="1"/>
</dbReference>
<evidence type="ECO:0000313" key="5">
    <source>
        <dbReference type="EMBL" id="STD54767.1"/>
    </source>
</evidence>
<protein>
    <submittedName>
        <fullName evidence="5">Outer membrane lipoprotein blc</fullName>
    </submittedName>
</protein>
<dbReference type="InterPro" id="IPR002446">
    <property type="entry name" value="Lipocalin_bac"/>
</dbReference>
<feature type="domain" description="Lipocalin/cytosolic fatty-acid binding" evidence="4">
    <location>
        <begin position="43"/>
        <end position="182"/>
    </location>
</feature>
<dbReference type="Proteomes" id="UP000254737">
    <property type="component" value="Unassembled WGS sequence"/>
</dbReference>
<dbReference type="InterPro" id="IPR012674">
    <property type="entry name" value="Calycin"/>
</dbReference>
<dbReference type="PROSITE" id="PS00213">
    <property type="entry name" value="LIPOCALIN"/>
    <property type="match status" value="1"/>
</dbReference>
<evidence type="ECO:0000256" key="1">
    <source>
        <dbReference type="ARBA" id="ARBA00006889"/>
    </source>
</evidence>
<evidence type="ECO:0000256" key="2">
    <source>
        <dbReference type="PIRNR" id="PIRNR036893"/>
    </source>
</evidence>
<dbReference type="SUPFAM" id="SSF50814">
    <property type="entry name" value="Lipocalins"/>
    <property type="match status" value="1"/>
</dbReference>
<dbReference type="PRINTS" id="PR01171">
    <property type="entry name" value="BCTLIPOCALIN"/>
</dbReference>
<comment type="similarity">
    <text evidence="1 2">Belongs to the calycin superfamily. Lipocalin family.</text>
</comment>
<dbReference type="Gene3D" id="2.40.128.20">
    <property type="match status" value="1"/>
</dbReference>
<gene>
    <name evidence="5" type="primary">blc_1</name>
    <name evidence="5" type="ORF">NCTC13456_01188</name>
</gene>